<gene>
    <name evidence="1" type="ORF">PEY55_27850</name>
</gene>
<sequence>MKQWLCSAQKKRLFDKLVYGEIQWLLEILSNKATALQEFEFNIELIYHRSFEMIKEKEVLVPSVSCISANRTDLPFLLS</sequence>
<organism evidence="1 2">
    <name type="scientific">Citrobacter portucalensis</name>
    <dbReference type="NCBI Taxonomy" id="1639133"/>
    <lineage>
        <taxon>Bacteria</taxon>
        <taxon>Pseudomonadati</taxon>
        <taxon>Pseudomonadota</taxon>
        <taxon>Gammaproteobacteria</taxon>
        <taxon>Enterobacterales</taxon>
        <taxon>Enterobacteriaceae</taxon>
        <taxon>Citrobacter</taxon>
        <taxon>Citrobacter freundii complex</taxon>
    </lineage>
</organism>
<evidence type="ECO:0008006" key="3">
    <source>
        <dbReference type="Google" id="ProtNLM"/>
    </source>
</evidence>
<accession>A0AAW7M005</accession>
<name>A0AAW7M005_9ENTR</name>
<protein>
    <recommendedName>
        <fullName evidence="3">Transposase</fullName>
    </recommendedName>
</protein>
<evidence type="ECO:0000313" key="1">
    <source>
        <dbReference type="EMBL" id="MDN4372061.1"/>
    </source>
</evidence>
<evidence type="ECO:0000313" key="2">
    <source>
        <dbReference type="Proteomes" id="UP001169985"/>
    </source>
</evidence>
<proteinExistence type="predicted"/>
<dbReference type="EMBL" id="JAQIHS010000093">
    <property type="protein sequence ID" value="MDN4372061.1"/>
    <property type="molecule type" value="Genomic_DNA"/>
</dbReference>
<comment type="caution">
    <text evidence="1">The sequence shown here is derived from an EMBL/GenBank/DDBJ whole genome shotgun (WGS) entry which is preliminary data.</text>
</comment>
<reference evidence="1" key="1">
    <citation type="journal article" date="2023" name="Antimicrob Resist Infect Control">
        <title>Sanitary installations and wastewater plumbing as reservoir for the long-term circulation and transmission of carbapenemase producing Citrobacter freundii clones in a hospital setting.</title>
        <authorList>
            <person name="Hamerlinck H."/>
            <person name="Aerssens A."/>
            <person name="Boelens J."/>
            <person name="Dehaene A."/>
            <person name="McMahon M."/>
            <person name="Messiaen A.S."/>
            <person name="Vandendriessche S."/>
            <person name="Velghe A."/>
            <person name="Leroux-Roels I."/>
            <person name="Verhasselt B."/>
        </authorList>
    </citation>
    <scope>NUCLEOTIDE SEQUENCE</scope>
    <source>
        <strain evidence="1">UZG-GERCF-220920-Env23</strain>
    </source>
</reference>
<dbReference type="RefSeq" id="WP_267439695.1">
    <property type="nucleotide sequence ID" value="NZ_JANBWU010000017.1"/>
</dbReference>
<dbReference type="AlphaFoldDB" id="A0AAW7M005"/>
<reference evidence="1" key="2">
    <citation type="submission" date="2023-01" db="EMBL/GenBank/DDBJ databases">
        <authorList>
            <person name="Hamerlinck H."/>
            <person name="Aerssens A."/>
            <person name="Boelens J."/>
            <person name="Messiaen A.-S."/>
            <person name="Vandendriessche S."/>
            <person name="Velghe A."/>
            <person name="Verhasselt B."/>
            <person name="Leroux-Roels I."/>
        </authorList>
    </citation>
    <scope>NUCLEOTIDE SEQUENCE</scope>
    <source>
        <strain evidence="1">UZG-GERCF-220920-Env23</strain>
    </source>
</reference>
<dbReference type="Proteomes" id="UP001169985">
    <property type="component" value="Unassembled WGS sequence"/>
</dbReference>